<reference evidence="2" key="1">
    <citation type="journal article" date="2015" name="Nature">
        <title>Complex archaea that bridge the gap between prokaryotes and eukaryotes.</title>
        <authorList>
            <person name="Spang A."/>
            <person name="Saw J.H."/>
            <person name="Jorgensen S.L."/>
            <person name="Zaremba-Niedzwiedzka K."/>
            <person name="Martijn J."/>
            <person name="Lind A.E."/>
            <person name="van Eijk R."/>
            <person name="Schleper C."/>
            <person name="Guy L."/>
            <person name="Ettema T.J."/>
        </authorList>
    </citation>
    <scope>NUCLEOTIDE SEQUENCE</scope>
</reference>
<dbReference type="Gene3D" id="3.30.420.240">
    <property type="match status" value="1"/>
</dbReference>
<comment type="caution">
    <text evidence="2">The sequence shown here is derived from an EMBL/GenBank/DDBJ whole genome shotgun (WGS) entry which is preliminary data.</text>
</comment>
<dbReference type="EMBL" id="LAZR01029371">
    <property type="protein sequence ID" value="KKL59776.1"/>
    <property type="molecule type" value="Genomic_DNA"/>
</dbReference>
<name>A0A0F9E132_9ZZZZ</name>
<dbReference type="InterPro" id="IPR027417">
    <property type="entry name" value="P-loop_NTPase"/>
</dbReference>
<accession>A0A0F9E132</accession>
<evidence type="ECO:0000259" key="1">
    <source>
        <dbReference type="Pfam" id="PF04466"/>
    </source>
</evidence>
<protein>
    <recommendedName>
        <fullName evidence="1">Phage terminase large subunit N-terminal domain-containing protein</fullName>
    </recommendedName>
</protein>
<feature type="domain" description="Phage terminase large subunit N-terminal" evidence="1">
    <location>
        <begin position="3"/>
        <end position="197"/>
    </location>
</feature>
<dbReference type="Pfam" id="PF04466">
    <property type="entry name" value="Terminase_3"/>
    <property type="match status" value="1"/>
</dbReference>
<dbReference type="Gene3D" id="3.40.50.300">
    <property type="entry name" value="P-loop containing nucleotide triphosphate hydrolases"/>
    <property type="match status" value="1"/>
</dbReference>
<gene>
    <name evidence="2" type="ORF">LCGC14_2211950</name>
</gene>
<feature type="non-terminal residue" evidence="2">
    <location>
        <position position="1"/>
    </location>
</feature>
<sequence>EIFMGGAAGGSKSFTGCLWQIMRRLKYPGSRGFLARARLKNLKESTLLTFFEVCGKLGLKLNRDYTYNFIMGVIRFRNGSEEYLKDLFFYPSDPEYVSLGSTEYTDGFIDEMPEITEQAYQIIRSRMRYKLDEFGLIPKIAMGSNPCKTFIYKEFYKKWIEKKLESYKAYIFAGVYDNPFISDHYIENLKKLDPINKARLLEGNWEYDDDPTRLFEYDAIVDLFTNNAETGQKYCIVDVAGRGRDRTIVMIWSNWYVTKIYNLDNISSQELDEILQKHKIPRSKCAIDEDGVGFGLVKDMPGVKGFINNSKPIIKKKETERESVQHNYKNLKAQCWFELANYVNSGLIGVYRNIPVDFKKLLMEDLEQIKQKNPDKDTPLSILSKEEIKQNIGRSTDIGDAMMMRMFFEVNKGGLVFAFV</sequence>
<proteinExistence type="predicted"/>
<dbReference type="InterPro" id="IPR035412">
    <property type="entry name" value="Terminase_L_N"/>
</dbReference>
<dbReference type="AlphaFoldDB" id="A0A0F9E132"/>
<organism evidence="2">
    <name type="scientific">marine sediment metagenome</name>
    <dbReference type="NCBI Taxonomy" id="412755"/>
    <lineage>
        <taxon>unclassified sequences</taxon>
        <taxon>metagenomes</taxon>
        <taxon>ecological metagenomes</taxon>
    </lineage>
</organism>
<evidence type="ECO:0000313" key="2">
    <source>
        <dbReference type="EMBL" id="KKL59776.1"/>
    </source>
</evidence>